<dbReference type="Proteomes" id="UP000660611">
    <property type="component" value="Unassembled WGS sequence"/>
</dbReference>
<dbReference type="Pfam" id="PF01906">
    <property type="entry name" value="YbjQ_1"/>
    <property type="match status" value="1"/>
</dbReference>
<dbReference type="SUPFAM" id="SSF117782">
    <property type="entry name" value="YbjQ-like"/>
    <property type="match status" value="1"/>
</dbReference>
<comment type="similarity">
    <text evidence="1">Belongs to the UPF0145 family.</text>
</comment>
<dbReference type="InterPro" id="IPR002765">
    <property type="entry name" value="UPF0145_YbjQ-like"/>
</dbReference>
<keyword evidence="3" id="KW-1185">Reference proteome</keyword>
<protein>
    <submittedName>
        <fullName evidence="2">UPF0145 protein</fullName>
    </submittedName>
</protein>
<dbReference type="PANTHER" id="PTHR34068">
    <property type="entry name" value="UPF0145 PROTEIN YBJQ"/>
    <property type="match status" value="1"/>
</dbReference>
<accession>A0A919U893</accession>
<dbReference type="RefSeq" id="WP_203848092.1">
    <property type="nucleotide sequence ID" value="NZ_BAAAVW010000013.1"/>
</dbReference>
<name>A0A919U893_9ACTN</name>
<evidence type="ECO:0000313" key="3">
    <source>
        <dbReference type="Proteomes" id="UP000660611"/>
    </source>
</evidence>
<proteinExistence type="inferred from homology"/>
<evidence type="ECO:0000313" key="2">
    <source>
        <dbReference type="EMBL" id="GIG46314.1"/>
    </source>
</evidence>
<dbReference type="InterPro" id="IPR035439">
    <property type="entry name" value="UPF0145_dom_sf"/>
</dbReference>
<dbReference type="EMBL" id="BONQ01000069">
    <property type="protein sequence ID" value="GIG46314.1"/>
    <property type="molecule type" value="Genomic_DNA"/>
</dbReference>
<dbReference type="AlphaFoldDB" id="A0A919U893"/>
<dbReference type="Gene3D" id="3.30.110.70">
    <property type="entry name" value="Hypothetical protein apc22750. Chain B"/>
    <property type="match status" value="1"/>
</dbReference>
<comment type="caution">
    <text evidence="2">The sequence shown here is derived from an EMBL/GenBank/DDBJ whole genome shotgun (WGS) entry which is preliminary data.</text>
</comment>
<sequence>MLVVTTEGLPGYEITTVLGEVLGVCATSRNPFAAGLRSTEGGPGLDMSQFLVQTRAKAVGQMIHVAEQRGANAVVGMRFDHRDFTNTWAEMCAYGTAVVAVPLHASSGAHAAERSTAGAR</sequence>
<reference evidence="2" key="1">
    <citation type="submission" date="2021-01" db="EMBL/GenBank/DDBJ databases">
        <title>Whole genome shotgun sequence of Dactylosporangium siamense NBRC 106093.</title>
        <authorList>
            <person name="Komaki H."/>
            <person name="Tamura T."/>
        </authorList>
    </citation>
    <scope>NUCLEOTIDE SEQUENCE</scope>
    <source>
        <strain evidence="2">NBRC 106093</strain>
    </source>
</reference>
<dbReference type="PANTHER" id="PTHR34068:SF2">
    <property type="entry name" value="UPF0145 PROTEIN SCO3412"/>
    <property type="match status" value="1"/>
</dbReference>
<gene>
    <name evidence="2" type="ORF">Dsi01nite_043550</name>
</gene>
<evidence type="ECO:0000256" key="1">
    <source>
        <dbReference type="ARBA" id="ARBA00010751"/>
    </source>
</evidence>
<organism evidence="2 3">
    <name type="scientific">Dactylosporangium siamense</name>
    <dbReference type="NCBI Taxonomy" id="685454"/>
    <lineage>
        <taxon>Bacteria</taxon>
        <taxon>Bacillati</taxon>
        <taxon>Actinomycetota</taxon>
        <taxon>Actinomycetes</taxon>
        <taxon>Micromonosporales</taxon>
        <taxon>Micromonosporaceae</taxon>
        <taxon>Dactylosporangium</taxon>
    </lineage>
</organism>